<dbReference type="Gene3D" id="3.30.450.20">
    <property type="entry name" value="PAS domain"/>
    <property type="match status" value="3"/>
</dbReference>
<keyword evidence="8" id="KW-0418">Kinase</keyword>
<dbReference type="Pfam" id="PF13493">
    <property type="entry name" value="DUF4118"/>
    <property type="match status" value="1"/>
</dbReference>
<dbReference type="PROSITE" id="PS50112">
    <property type="entry name" value="PAS"/>
    <property type="match status" value="2"/>
</dbReference>
<dbReference type="Pfam" id="PF08447">
    <property type="entry name" value="PAS_3"/>
    <property type="match status" value="2"/>
</dbReference>
<proteinExistence type="predicted"/>
<dbReference type="SUPFAM" id="SSF47384">
    <property type="entry name" value="Homodimeric domain of signal transducing histidine kinase"/>
    <property type="match status" value="1"/>
</dbReference>
<feature type="domain" description="PAC" evidence="19">
    <location>
        <begin position="469"/>
        <end position="521"/>
    </location>
</feature>
<dbReference type="Pfam" id="PF00072">
    <property type="entry name" value="Response_reg"/>
    <property type="match status" value="1"/>
</dbReference>
<keyword evidence="5" id="KW-0808">Transferase</keyword>
<evidence type="ECO:0000256" key="15">
    <source>
        <dbReference type="SAM" id="Phobius"/>
    </source>
</evidence>
<dbReference type="Pfam" id="PF02518">
    <property type="entry name" value="HATPase_c"/>
    <property type="match status" value="1"/>
</dbReference>
<feature type="transmembrane region" description="Helical" evidence="15">
    <location>
        <begin position="86"/>
        <end position="106"/>
    </location>
</feature>
<feature type="domain" description="PAC" evidence="19">
    <location>
        <begin position="199"/>
        <end position="251"/>
    </location>
</feature>
<dbReference type="PRINTS" id="PR00344">
    <property type="entry name" value="BCTRLSENSOR"/>
</dbReference>
<dbReference type="InterPro" id="IPR003594">
    <property type="entry name" value="HATPase_dom"/>
</dbReference>
<evidence type="ECO:0000259" key="16">
    <source>
        <dbReference type="PROSITE" id="PS50109"/>
    </source>
</evidence>
<dbReference type="InterPro" id="IPR004358">
    <property type="entry name" value="Sig_transdc_His_kin-like_C"/>
</dbReference>
<evidence type="ECO:0000259" key="17">
    <source>
        <dbReference type="PROSITE" id="PS50110"/>
    </source>
</evidence>
<dbReference type="SMART" id="SM00091">
    <property type="entry name" value="PAS"/>
    <property type="match status" value="2"/>
</dbReference>
<dbReference type="Gene3D" id="1.10.287.130">
    <property type="match status" value="1"/>
</dbReference>
<evidence type="ECO:0000313" key="21">
    <source>
        <dbReference type="Proteomes" id="UP000243535"/>
    </source>
</evidence>
<evidence type="ECO:0000256" key="3">
    <source>
        <dbReference type="ARBA" id="ARBA00012438"/>
    </source>
</evidence>
<dbReference type="NCBIfam" id="TIGR00229">
    <property type="entry name" value="sensory_box"/>
    <property type="match status" value="1"/>
</dbReference>
<dbReference type="InterPro" id="IPR036097">
    <property type="entry name" value="HisK_dim/P_sf"/>
</dbReference>
<dbReference type="RefSeq" id="WP_082446366.1">
    <property type="nucleotide sequence ID" value="NZ_CYHA01000002.1"/>
</dbReference>
<dbReference type="InterPro" id="IPR005467">
    <property type="entry name" value="His_kinase_dom"/>
</dbReference>
<keyword evidence="14" id="KW-0175">Coiled coil</keyword>
<dbReference type="InterPro" id="IPR000700">
    <property type="entry name" value="PAS-assoc_C"/>
</dbReference>
<dbReference type="OrthoDB" id="9800897at2"/>
<keyword evidence="10 15" id="KW-1133">Transmembrane helix</keyword>
<feature type="coiled-coil region" evidence="14">
    <location>
        <begin position="370"/>
        <end position="397"/>
    </location>
</feature>
<evidence type="ECO:0000256" key="6">
    <source>
        <dbReference type="ARBA" id="ARBA00022692"/>
    </source>
</evidence>
<dbReference type="Proteomes" id="UP000243535">
    <property type="component" value="Unassembled WGS sequence"/>
</dbReference>
<feature type="domain" description="Histidine kinase" evidence="16">
    <location>
        <begin position="539"/>
        <end position="757"/>
    </location>
</feature>
<dbReference type="GO" id="GO:0005886">
    <property type="term" value="C:plasma membrane"/>
    <property type="evidence" value="ECO:0007669"/>
    <property type="project" value="UniProtKB-SubCell"/>
</dbReference>
<evidence type="ECO:0000256" key="7">
    <source>
        <dbReference type="ARBA" id="ARBA00022741"/>
    </source>
</evidence>
<dbReference type="PANTHER" id="PTHR43547">
    <property type="entry name" value="TWO-COMPONENT HISTIDINE KINASE"/>
    <property type="match status" value="1"/>
</dbReference>
<evidence type="ECO:0000256" key="11">
    <source>
        <dbReference type="ARBA" id="ARBA00023012"/>
    </source>
</evidence>
<dbReference type="SMART" id="SM00448">
    <property type="entry name" value="REC"/>
    <property type="match status" value="1"/>
</dbReference>
<dbReference type="Gene3D" id="3.40.50.2300">
    <property type="match status" value="1"/>
</dbReference>
<keyword evidence="9" id="KW-0067">ATP-binding</keyword>
<evidence type="ECO:0000256" key="1">
    <source>
        <dbReference type="ARBA" id="ARBA00000085"/>
    </source>
</evidence>
<dbReference type="CDD" id="cd00082">
    <property type="entry name" value="HisKA"/>
    <property type="match status" value="1"/>
</dbReference>
<dbReference type="SMART" id="SM00387">
    <property type="entry name" value="HATPase_c"/>
    <property type="match status" value="1"/>
</dbReference>
<dbReference type="CDD" id="cd17580">
    <property type="entry name" value="REC_2_DhkD-like"/>
    <property type="match status" value="1"/>
</dbReference>
<dbReference type="GO" id="GO:0005524">
    <property type="term" value="F:ATP binding"/>
    <property type="evidence" value="ECO:0007669"/>
    <property type="project" value="UniProtKB-KW"/>
</dbReference>
<comment type="catalytic activity">
    <reaction evidence="1">
        <text>ATP + protein L-histidine = ADP + protein N-phospho-L-histidine.</text>
        <dbReference type="EC" id="2.7.13.3"/>
    </reaction>
</comment>
<dbReference type="InterPro" id="IPR001789">
    <property type="entry name" value="Sig_transdc_resp-reg_receiver"/>
</dbReference>
<keyword evidence="11" id="KW-0902">Two-component regulatory system</keyword>
<keyword evidence="6 15" id="KW-0812">Transmembrane</keyword>
<evidence type="ECO:0000256" key="14">
    <source>
        <dbReference type="SAM" id="Coils"/>
    </source>
</evidence>
<comment type="subcellular location">
    <subcellularLocation>
        <location evidence="2">Cell inner membrane</location>
        <topology evidence="2">Multi-pass membrane protein</topology>
    </subcellularLocation>
</comment>
<dbReference type="FunFam" id="3.30.565.10:FF:000006">
    <property type="entry name" value="Sensor histidine kinase WalK"/>
    <property type="match status" value="1"/>
</dbReference>
<dbReference type="STRING" id="375574.GCA_001418035_00857"/>
<keyword evidence="21" id="KW-1185">Reference proteome</keyword>
<dbReference type="EC" id="2.7.13.3" evidence="3"/>
<accession>A0A0K6GUB4</accession>
<evidence type="ECO:0000313" key="20">
    <source>
        <dbReference type="EMBL" id="CUA82198.1"/>
    </source>
</evidence>
<dbReference type="InterPro" id="IPR035965">
    <property type="entry name" value="PAS-like_dom_sf"/>
</dbReference>
<dbReference type="Pfam" id="PF00512">
    <property type="entry name" value="HisKA"/>
    <property type="match status" value="1"/>
</dbReference>
<evidence type="ECO:0000256" key="13">
    <source>
        <dbReference type="PROSITE-ProRule" id="PRU00169"/>
    </source>
</evidence>
<sequence>MKYSLWRAYGVGIAACGAAILIRKVLDEHLATTAPLLIFLLPVLVAGWLGGRAPALFAGLISAVAAKYFFIPPIHTFDFSEINARISLFLFLLESILMAVVCESWHRVRRKLQRERSRLAESNQFHAAIAGLTTDFAFSAHPGPQGEFFLDAVTEGFHRLFGYSTDDLVQDECWLKVIHPADHGRTRADVARLNRGEAVDNTVRSLTRDGQEVWLHYSVRPIFDRHQKVVRFYGGAQDITRTKQLDDALRAWKERYEAAVLASGHVLYDYNQETGEVVFGGNCLGMLGHAAERLSGPIDLFLTLLHPDDRFVFRRELDHAVARQEPFRLTFRLFHAQGHLLYIQGEGHFVDFDARRPAHLVGFLKDVTAQRESELRIQELTRRLQQKVNQLETVLNIVPIPLAYSDDPHCAHAHGNRALAHLLQRPEQSNYSALEPAIRDALEILHDGQPIATEDLPMQYAARTGETVSGMPFEIRRPGSDPVRLLGYAAPLTDDLGRTTGAVGAYLDVTEPYRLQNALREKLEQLAEADRRKDEFLATLAHELRNPLAPLRNVVEVLRLRQDLPAEMAWARQMVARQVDHMARLIDDLLDVGRITQGKLVLRRERLSLDDTIQHAVQALGPLLEEQQHTLALTLPEQPLWVEADPVRLTQIFSNLISNAAKYTPAGGHIAVSVYSEAGQAVFSVRDNGIGIPPDKLAHLFEMFYQVDNRIERGHAGLGIGLTLVERLVQMHDGTVSAASEGVGKGATFTVRLPLLEALPAQTPQTASGSTPGLPASGRRVLVADDNVDAAESLATLLSLAGHQVVVAHDGIEAVEKAVDFVPDLALLDIGMPGLNGYEVCSRLRQLPAGRHMTLLALTGWGQEEDSRRALAAGFDAHFVKPLDYGQLAAYLDLGGLA</sequence>
<dbReference type="InterPro" id="IPR036890">
    <property type="entry name" value="HATPase_C_sf"/>
</dbReference>
<dbReference type="PROSITE" id="PS50113">
    <property type="entry name" value="PAC"/>
    <property type="match status" value="3"/>
</dbReference>
<dbReference type="SMART" id="SM00086">
    <property type="entry name" value="PAC"/>
    <property type="match status" value="3"/>
</dbReference>
<evidence type="ECO:0000259" key="19">
    <source>
        <dbReference type="PROSITE" id="PS50113"/>
    </source>
</evidence>
<dbReference type="PROSITE" id="PS50109">
    <property type="entry name" value="HIS_KIN"/>
    <property type="match status" value="1"/>
</dbReference>
<evidence type="ECO:0000256" key="5">
    <source>
        <dbReference type="ARBA" id="ARBA00022679"/>
    </source>
</evidence>
<dbReference type="InterPro" id="IPR013655">
    <property type="entry name" value="PAS_fold_3"/>
</dbReference>
<name>A0A0K6GUB4_9NEIS</name>
<dbReference type="InterPro" id="IPR001610">
    <property type="entry name" value="PAC"/>
</dbReference>
<reference evidence="21" key="1">
    <citation type="submission" date="2015-08" db="EMBL/GenBank/DDBJ databases">
        <authorList>
            <person name="Varghese N."/>
        </authorList>
    </citation>
    <scope>NUCLEOTIDE SEQUENCE [LARGE SCALE GENOMIC DNA]</scope>
    <source>
        <strain evidence="21">DSM 17901</strain>
    </source>
</reference>
<evidence type="ECO:0000256" key="2">
    <source>
        <dbReference type="ARBA" id="ARBA00004429"/>
    </source>
</evidence>
<keyword evidence="12 15" id="KW-0472">Membrane</keyword>
<evidence type="ECO:0000256" key="9">
    <source>
        <dbReference type="ARBA" id="ARBA00022840"/>
    </source>
</evidence>
<evidence type="ECO:0000256" key="12">
    <source>
        <dbReference type="ARBA" id="ARBA00023136"/>
    </source>
</evidence>
<feature type="domain" description="PAC" evidence="19">
    <location>
        <begin position="327"/>
        <end position="379"/>
    </location>
</feature>
<dbReference type="InterPro" id="IPR000014">
    <property type="entry name" value="PAS"/>
</dbReference>
<feature type="domain" description="PAS" evidence="18">
    <location>
        <begin position="153"/>
        <end position="197"/>
    </location>
</feature>
<dbReference type="InterPro" id="IPR025201">
    <property type="entry name" value="KdpD_TM"/>
</dbReference>
<dbReference type="Gene3D" id="3.30.565.10">
    <property type="entry name" value="Histidine kinase-like ATPase, C-terminal domain"/>
    <property type="match status" value="1"/>
</dbReference>
<protein>
    <recommendedName>
        <fullName evidence="3">histidine kinase</fullName>
        <ecNumber evidence="3">2.7.13.3</ecNumber>
    </recommendedName>
</protein>
<gene>
    <name evidence="20" type="ORF">Ga0061063_1063</name>
</gene>
<dbReference type="InterPro" id="IPR038318">
    <property type="entry name" value="KdpD_sf"/>
</dbReference>
<evidence type="ECO:0000256" key="10">
    <source>
        <dbReference type="ARBA" id="ARBA00022989"/>
    </source>
</evidence>
<evidence type="ECO:0000256" key="4">
    <source>
        <dbReference type="ARBA" id="ARBA00022553"/>
    </source>
</evidence>
<dbReference type="Gene3D" id="1.20.120.620">
    <property type="entry name" value="Backbone structure of the membrane domain of e. Coli histidine kinase receptor kdpd"/>
    <property type="match status" value="1"/>
</dbReference>
<feature type="transmembrane region" description="Helical" evidence="15">
    <location>
        <begin position="30"/>
        <end position="49"/>
    </location>
</feature>
<evidence type="ECO:0000259" key="18">
    <source>
        <dbReference type="PROSITE" id="PS50112"/>
    </source>
</evidence>
<dbReference type="PANTHER" id="PTHR43547:SF2">
    <property type="entry name" value="HYBRID SIGNAL TRANSDUCTION HISTIDINE KINASE C"/>
    <property type="match status" value="1"/>
</dbReference>
<feature type="domain" description="PAS" evidence="18">
    <location>
        <begin position="286"/>
        <end position="324"/>
    </location>
</feature>
<keyword evidence="7" id="KW-0547">Nucleotide-binding</keyword>
<evidence type="ECO:0000256" key="8">
    <source>
        <dbReference type="ARBA" id="ARBA00022777"/>
    </source>
</evidence>
<organism evidence="20 21">
    <name type="scientific">Gulbenkiania indica</name>
    <dbReference type="NCBI Taxonomy" id="375574"/>
    <lineage>
        <taxon>Bacteria</taxon>
        <taxon>Pseudomonadati</taxon>
        <taxon>Pseudomonadota</taxon>
        <taxon>Betaproteobacteria</taxon>
        <taxon>Neisseriales</taxon>
        <taxon>Chromobacteriaceae</taxon>
        <taxon>Gulbenkiania</taxon>
    </lineage>
</organism>
<feature type="transmembrane region" description="Helical" evidence="15">
    <location>
        <begin position="6"/>
        <end position="23"/>
    </location>
</feature>
<dbReference type="CDD" id="cd00075">
    <property type="entry name" value="HATPase"/>
    <property type="match status" value="1"/>
</dbReference>
<feature type="domain" description="Response regulatory" evidence="17">
    <location>
        <begin position="780"/>
        <end position="896"/>
    </location>
</feature>
<dbReference type="CDD" id="cd00130">
    <property type="entry name" value="PAS"/>
    <property type="match status" value="2"/>
</dbReference>
<dbReference type="SUPFAM" id="SSF55874">
    <property type="entry name" value="ATPase domain of HSP90 chaperone/DNA topoisomerase II/histidine kinase"/>
    <property type="match status" value="1"/>
</dbReference>
<dbReference type="InterPro" id="IPR003661">
    <property type="entry name" value="HisK_dim/P_dom"/>
</dbReference>
<dbReference type="AlphaFoldDB" id="A0A0K6GUB4"/>
<dbReference type="SUPFAM" id="SSF52172">
    <property type="entry name" value="CheY-like"/>
    <property type="match status" value="1"/>
</dbReference>
<feature type="modified residue" description="4-aspartylphosphate" evidence="13">
    <location>
        <position position="829"/>
    </location>
</feature>
<keyword evidence="4 13" id="KW-0597">Phosphoprotein</keyword>
<dbReference type="SUPFAM" id="SSF55785">
    <property type="entry name" value="PYP-like sensor domain (PAS domain)"/>
    <property type="match status" value="3"/>
</dbReference>
<dbReference type="PROSITE" id="PS50110">
    <property type="entry name" value="RESPONSE_REGULATORY"/>
    <property type="match status" value="1"/>
</dbReference>
<dbReference type="EMBL" id="CYHA01000002">
    <property type="protein sequence ID" value="CUA82198.1"/>
    <property type="molecule type" value="Genomic_DNA"/>
</dbReference>
<dbReference type="GO" id="GO:0000155">
    <property type="term" value="F:phosphorelay sensor kinase activity"/>
    <property type="evidence" value="ECO:0007669"/>
    <property type="project" value="InterPro"/>
</dbReference>
<feature type="transmembrane region" description="Helical" evidence="15">
    <location>
        <begin position="55"/>
        <end position="74"/>
    </location>
</feature>
<dbReference type="InterPro" id="IPR011006">
    <property type="entry name" value="CheY-like_superfamily"/>
</dbReference>
<dbReference type="SMART" id="SM00388">
    <property type="entry name" value="HisKA"/>
    <property type="match status" value="1"/>
</dbReference>